<dbReference type="OrthoDB" id="511700at2"/>
<evidence type="ECO:0000313" key="3">
    <source>
        <dbReference type="EMBL" id="RDJ26833.1"/>
    </source>
</evidence>
<dbReference type="AlphaFoldDB" id="A0A370L8X2"/>
<protein>
    <submittedName>
        <fullName evidence="3">Molecular chaperone</fullName>
    </submittedName>
</protein>
<organism evidence="3 4">
    <name type="scientific">Bosea caraganae</name>
    <dbReference type="NCBI Taxonomy" id="2763117"/>
    <lineage>
        <taxon>Bacteria</taxon>
        <taxon>Pseudomonadati</taxon>
        <taxon>Pseudomonadota</taxon>
        <taxon>Alphaproteobacteria</taxon>
        <taxon>Hyphomicrobiales</taxon>
        <taxon>Boseaceae</taxon>
        <taxon>Bosea</taxon>
    </lineage>
</organism>
<dbReference type="SUPFAM" id="SSF49354">
    <property type="entry name" value="PapD-like"/>
    <property type="match status" value="1"/>
</dbReference>
<dbReference type="Pfam" id="PF00345">
    <property type="entry name" value="PapD_N"/>
    <property type="match status" value="1"/>
</dbReference>
<dbReference type="InterPro" id="IPR016147">
    <property type="entry name" value="Pili_assmbl_chaperone_N"/>
</dbReference>
<dbReference type="PANTHER" id="PTHR30251:SF4">
    <property type="entry name" value="SLR1668 PROTEIN"/>
    <property type="match status" value="1"/>
</dbReference>
<comment type="caution">
    <text evidence="3">The sequence shown here is derived from an EMBL/GenBank/DDBJ whole genome shotgun (WGS) entry which is preliminary data.</text>
</comment>
<keyword evidence="1" id="KW-0732">Signal</keyword>
<dbReference type="PANTHER" id="PTHR30251">
    <property type="entry name" value="PILUS ASSEMBLY CHAPERONE"/>
    <property type="match status" value="1"/>
</dbReference>
<dbReference type="Gene3D" id="2.60.40.10">
    <property type="entry name" value="Immunoglobulins"/>
    <property type="match status" value="1"/>
</dbReference>
<reference evidence="4" key="1">
    <citation type="submission" date="2018-07" db="EMBL/GenBank/DDBJ databases">
        <authorList>
            <person name="Safronova V.I."/>
            <person name="Chirak E.R."/>
            <person name="Sazanova A.L."/>
        </authorList>
    </citation>
    <scope>NUCLEOTIDE SEQUENCE [LARGE SCALE GENOMIC DNA]</scope>
    <source>
        <strain evidence="4">RCAM04685</strain>
    </source>
</reference>
<name>A0A370L8X2_9HYPH</name>
<gene>
    <name evidence="3" type="ORF">DWE98_08255</name>
</gene>
<dbReference type="Proteomes" id="UP000255207">
    <property type="component" value="Unassembled WGS sequence"/>
</dbReference>
<feature type="signal peptide" evidence="1">
    <location>
        <begin position="1"/>
        <end position="20"/>
    </location>
</feature>
<evidence type="ECO:0000313" key="4">
    <source>
        <dbReference type="Proteomes" id="UP000255207"/>
    </source>
</evidence>
<dbReference type="InterPro" id="IPR013783">
    <property type="entry name" value="Ig-like_fold"/>
</dbReference>
<evidence type="ECO:0000256" key="1">
    <source>
        <dbReference type="SAM" id="SignalP"/>
    </source>
</evidence>
<accession>A0A370L8X2</accession>
<evidence type="ECO:0000259" key="2">
    <source>
        <dbReference type="Pfam" id="PF00345"/>
    </source>
</evidence>
<dbReference type="RefSeq" id="WP_114828715.1">
    <property type="nucleotide sequence ID" value="NZ_QQTO01000001.1"/>
</dbReference>
<dbReference type="InterPro" id="IPR050643">
    <property type="entry name" value="Periplasmic_pilus_chap"/>
</dbReference>
<feature type="domain" description="Pili assembly chaperone N-terminal" evidence="2">
    <location>
        <begin position="23"/>
        <end position="137"/>
    </location>
</feature>
<dbReference type="EMBL" id="QQTP01000003">
    <property type="protein sequence ID" value="RDJ26833.1"/>
    <property type="molecule type" value="Genomic_DNA"/>
</dbReference>
<keyword evidence="4" id="KW-1185">Reference proteome</keyword>
<feature type="chain" id="PRO_5030068495" evidence="1">
    <location>
        <begin position="21"/>
        <end position="239"/>
    </location>
</feature>
<dbReference type="GO" id="GO:0071555">
    <property type="term" value="P:cell wall organization"/>
    <property type="evidence" value="ECO:0007669"/>
    <property type="project" value="InterPro"/>
</dbReference>
<dbReference type="GO" id="GO:0030288">
    <property type="term" value="C:outer membrane-bounded periplasmic space"/>
    <property type="evidence" value="ECO:0007669"/>
    <property type="project" value="InterPro"/>
</dbReference>
<dbReference type="InterPro" id="IPR008962">
    <property type="entry name" value="PapD-like_sf"/>
</dbReference>
<proteinExistence type="predicted"/>
<sequence length="239" mass="24904">MKAGFALSSAFCLTTSFASAASLQVAPVLLDIPAPGAATTITLRNTDLQPITAQIRVFRWTQSAGEDRLEPTSDVVASPPLIDLRSRQDYTVRVVRVSGGPVAKQEAYRLVIDELPRPQQRSGTVALVLRHVVPVFFTGREVLPPEIAWSVSRHGKGLLLGAANAGDARLRLASVSIRDAAGKAVSANAGLVGYSLGRSSMRWTLASPGGAPAAGAKVTITGATETGPFNATAVVQPAP</sequence>